<dbReference type="EMBL" id="GG738865">
    <property type="protein sequence ID" value="EFC44982.1"/>
    <property type="molecule type" value="Genomic_DNA"/>
</dbReference>
<evidence type="ECO:0000313" key="2">
    <source>
        <dbReference type="Proteomes" id="UP000006671"/>
    </source>
</evidence>
<dbReference type="Proteomes" id="UP000006671">
    <property type="component" value="Unassembled WGS sequence"/>
</dbReference>
<dbReference type="AlphaFoldDB" id="D2VDY9"/>
<dbReference type="GeneID" id="8850297"/>
<accession>D2VDY9</accession>
<proteinExistence type="predicted"/>
<dbReference type="InParanoid" id="D2VDY9"/>
<dbReference type="KEGG" id="ngr:NAEGRDRAFT_67091"/>
<organism evidence="2">
    <name type="scientific">Naegleria gruberi</name>
    <name type="common">Amoeba</name>
    <dbReference type="NCBI Taxonomy" id="5762"/>
    <lineage>
        <taxon>Eukaryota</taxon>
        <taxon>Discoba</taxon>
        <taxon>Heterolobosea</taxon>
        <taxon>Tetramitia</taxon>
        <taxon>Eutetramitia</taxon>
        <taxon>Vahlkampfiidae</taxon>
        <taxon>Naegleria</taxon>
    </lineage>
</organism>
<gene>
    <name evidence="1" type="ORF">NAEGRDRAFT_67091</name>
</gene>
<dbReference type="VEuPathDB" id="AmoebaDB:NAEGRDRAFT_67091"/>
<reference evidence="1 2" key="1">
    <citation type="journal article" date="2010" name="Cell">
        <title>The genome of Naegleria gruberi illuminates early eukaryotic versatility.</title>
        <authorList>
            <person name="Fritz-Laylin L.K."/>
            <person name="Prochnik S.E."/>
            <person name="Ginger M.L."/>
            <person name="Dacks J.B."/>
            <person name="Carpenter M.L."/>
            <person name="Field M.C."/>
            <person name="Kuo A."/>
            <person name="Paredez A."/>
            <person name="Chapman J."/>
            <person name="Pham J."/>
            <person name="Shu S."/>
            <person name="Neupane R."/>
            <person name="Cipriano M."/>
            <person name="Mancuso J."/>
            <person name="Tu H."/>
            <person name="Salamov A."/>
            <person name="Lindquist E."/>
            <person name="Shapiro H."/>
            <person name="Lucas S."/>
            <person name="Grigoriev I.V."/>
            <person name="Cande W.Z."/>
            <person name="Fulton C."/>
            <person name="Rokhsar D.S."/>
            <person name="Dawson S.C."/>
        </authorList>
    </citation>
    <scope>NUCLEOTIDE SEQUENCE [LARGE SCALE GENOMIC DNA]</scope>
    <source>
        <strain evidence="1 2">NEG-M</strain>
    </source>
</reference>
<dbReference type="OrthoDB" id="10329245at2759"/>
<evidence type="ECO:0000313" key="1">
    <source>
        <dbReference type="EMBL" id="EFC44982.1"/>
    </source>
</evidence>
<sequence>MISRNGSDQQKISKSLNSIEHDDADEEYYNDIIELSPSEFISKYIDDSIYFNDDAVDDFNSMGIEEPKRKANFHDVSTDVLCYIILTYLDWKTVFSSCLSVSKEFFRRIANNRLLFINLFNELFVMKQEEIDSLTFNSTFKHKNCHVEDIAQYAGFGIPNEHYHFCRDYDYEWPNQSEFNEMHKLLKKHYVNNSRMTDAKLRLIRERWNNAISVYKKSKNMKRTTSKKEENQALLNLIKRIIKDRLFMRKFFNKDLKSVKICHLHYSHFVKHERLGYEEARNRSANQLPLKDQVEHLVNGEGPYEMFELEEIVIGNLNSVYNPTDEFIRCFKNYSYADSEGIVSFLASKFY</sequence>
<name>D2VDY9_NAEGR</name>
<keyword evidence="2" id="KW-1185">Reference proteome</keyword>
<dbReference type="RefSeq" id="XP_002677726.1">
    <property type="nucleotide sequence ID" value="XM_002677680.1"/>
</dbReference>
<protein>
    <submittedName>
        <fullName evidence="1">Predicted protein</fullName>
    </submittedName>
</protein>